<gene>
    <name evidence="2" type="ORF">B9H04_12215</name>
</gene>
<dbReference type="InterPro" id="IPR036388">
    <property type="entry name" value="WH-like_DNA-bd_sf"/>
</dbReference>
<feature type="region of interest" description="Disordered" evidence="1">
    <location>
        <begin position="95"/>
        <end position="119"/>
    </location>
</feature>
<name>A0A1X4GKA2_HALEZ</name>
<dbReference type="Proteomes" id="UP000193587">
    <property type="component" value="Unassembled WGS sequence"/>
</dbReference>
<dbReference type="Gene3D" id="1.10.10.10">
    <property type="entry name" value="Winged helix-like DNA-binding domain superfamily/Winged helix DNA-binding domain"/>
    <property type="match status" value="1"/>
</dbReference>
<organism evidence="2 3">
    <name type="scientific">Halorubrum ezzemoulense DSM 17463</name>
    <dbReference type="NCBI Taxonomy" id="1121945"/>
    <lineage>
        <taxon>Archaea</taxon>
        <taxon>Methanobacteriati</taxon>
        <taxon>Methanobacteriota</taxon>
        <taxon>Stenosarchaea group</taxon>
        <taxon>Halobacteria</taxon>
        <taxon>Halobacteriales</taxon>
        <taxon>Haloferacaceae</taxon>
        <taxon>Halorubrum</taxon>
    </lineage>
</organism>
<evidence type="ECO:0000313" key="2">
    <source>
        <dbReference type="EMBL" id="OSO97621.1"/>
    </source>
</evidence>
<evidence type="ECO:0000313" key="3">
    <source>
        <dbReference type="Proteomes" id="UP000193587"/>
    </source>
</evidence>
<dbReference type="RefSeq" id="WP_049933319.1">
    <property type="nucleotide sequence ID" value="NZ_ATXS01000041.1"/>
</dbReference>
<dbReference type="AlphaFoldDB" id="A0A1X4GKA2"/>
<comment type="caution">
    <text evidence="2">The sequence shown here is derived from an EMBL/GenBank/DDBJ whole genome shotgun (WGS) entry which is preliminary data.</text>
</comment>
<dbReference type="EMBL" id="NEDJ01000045">
    <property type="protein sequence ID" value="OSO97621.1"/>
    <property type="molecule type" value="Genomic_DNA"/>
</dbReference>
<proteinExistence type="predicted"/>
<dbReference type="SUPFAM" id="SSF46785">
    <property type="entry name" value="Winged helix' DNA-binding domain"/>
    <property type="match status" value="1"/>
</dbReference>
<evidence type="ECO:0000256" key="1">
    <source>
        <dbReference type="SAM" id="MobiDB-lite"/>
    </source>
</evidence>
<protein>
    <submittedName>
        <fullName evidence="2">MarR family transcriptional regulator</fullName>
    </submittedName>
</protein>
<accession>A0A1X4GKA2</accession>
<reference evidence="2 3" key="1">
    <citation type="submission" date="2017-04" db="EMBL/GenBank/DDBJ databases">
        <title>MLSA of the genus Halorubrum.</title>
        <authorList>
            <person name="De La Haba R."/>
            <person name="Sanchez-Porro C."/>
            <person name="Infante-Dominguez C."/>
            <person name="Ventosa A."/>
        </authorList>
    </citation>
    <scope>NUCLEOTIDE SEQUENCE [LARGE SCALE GENOMIC DNA]</scope>
    <source>
        <strain evidence="2 3">DSM 17463</strain>
    </source>
</reference>
<sequence length="134" mass="15391">MPVYLENHDPELDLRPGTTKSNIVAHLYRNPEWGFSPKDLDEDLGIPRGTATTTLARLYDEEYVGKTEDGYYHALPERDDLHRYVRNLDQVNRLFGHHRDTDDPDPEAMTPAEEPDDADLEAELAELEADLQDE</sequence>
<dbReference type="InterPro" id="IPR036390">
    <property type="entry name" value="WH_DNA-bd_sf"/>
</dbReference>